<dbReference type="InterPro" id="IPR014729">
    <property type="entry name" value="Rossmann-like_a/b/a_fold"/>
</dbReference>
<feature type="binding site" evidence="2">
    <location>
        <position position="181"/>
    </location>
    <ligand>
        <name>ATP</name>
        <dbReference type="ChEBI" id="CHEBI:30616"/>
    </ligand>
</feature>
<dbReference type="EC" id="6.3.4.-" evidence="2"/>
<dbReference type="GO" id="GO:0000049">
    <property type="term" value="F:tRNA binding"/>
    <property type="evidence" value="ECO:0007669"/>
    <property type="project" value="UniProtKB-KW"/>
</dbReference>
<dbReference type="GO" id="GO:0005737">
    <property type="term" value="C:cytoplasm"/>
    <property type="evidence" value="ECO:0007669"/>
    <property type="project" value="UniProtKB-SubCell"/>
</dbReference>
<dbReference type="Gene3D" id="3.40.50.620">
    <property type="entry name" value="HUPs"/>
    <property type="match status" value="1"/>
</dbReference>
<accession>A0A8H2QT15</accession>
<feature type="binding site" evidence="2">
    <location>
        <position position="156"/>
    </location>
    <ligand>
        <name>ATP</name>
        <dbReference type="ChEBI" id="CHEBI:30616"/>
    </ligand>
</feature>
<evidence type="ECO:0000313" key="3">
    <source>
        <dbReference type="EMBL" id="VFB16435.1"/>
    </source>
</evidence>
<feature type="binding site" evidence="2">
    <location>
        <begin position="6"/>
        <end position="19"/>
    </location>
    <ligand>
        <name>ATP</name>
        <dbReference type="ChEBI" id="CHEBI:30616"/>
    </ligand>
</feature>
<dbReference type="RefSeq" id="WP_131749045.1">
    <property type="nucleotide sequence ID" value="NZ_CAACYI010000001.1"/>
</dbReference>
<dbReference type="EMBL" id="CAACYI010000001">
    <property type="protein sequence ID" value="VFB16435.1"/>
    <property type="molecule type" value="Genomic_DNA"/>
</dbReference>
<name>A0A8H2QT15_9FIRM</name>
<dbReference type="SUPFAM" id="SSF52374">
    <property type="entry name" value="Nucleotidylyl transferase"/>
    <property type="match status" value="1"/>
</dbReference>
<dbReference type="GO" id="GO:0005524">
    <property type="term" value="F:ATP binding"/>
    <property type="evidence" value="ECO:0007669"/>
    <property type="project" value="UniProtKB-KW"/>
</dbReference>
<dbReference type="Proteomes" id="UP000377798">
    <property type="component" value="Unassembled WGS sequence"/>
</dbReference>
<keyword evidence="2" id="KW-0547">Nucleotide-binding</keyword>
<keyword evidence="2" id="KW-0436">Ligase</keyword>
<organism evidence="3 4">
    <name type="scientific">Urinicoccus massiliensis</name>
    <dbReference type="NCBI Taxonomy" id="1723382"/>
    <lineage>
        <taxon>Bacteria</taxon>
        <taxon>Bacillati</taxon>
        <taxon>Bacillota</taxon>
        <taxon>Tissierellia</taxon>
        <taxon>Tissierellales</taxon>
        <taxon>Peptoniphilaceae</taxon>
        <taxon>Urinicoccus</taxon>
    </lineage>
</organism>
<dbReference type="GO" id="GO:0006400">
    <property type="term" value="P:tRNA modification"/>
    <property type="evidence" value="ECO:0007669"/>
    <property type="project" value="UniProtKB-UniRule"/>
</dbReference>
<keyword evidence="2" id="KW-0820">tRNA-binding</keyword>
<keyword evidence="2" id="KW-0067">ATP-binding</keyword>
<dbReference type="AlphaFoldDB" id="A0A8H2QT15"/>
<reference evidence="3 4" key="1">
    <citation type="submission" date="2019-02" db="EMBL/GenBank/DDBJ databases">
        <authorList>
            <consortium name="Pathogen Informatics"/>
        </authorList>
    </citation>
    <scope>NUCLEOTIDE SEQUENCE [LARGE SCALE GENOMIC DNA]</scope>
    <source>
        <strain evidence="3 4">3012STDY7089603</strain>
    </source>
</reference>
<dbReference type="GO" id="GO:0016879">
    <property type="term" value="F:ligase activity, forming carbon-nitrogen bonds"/>
    <property type="evidence" value="ECO:0007669"/>
    <property type="project" value="UniProtKB-UniRule"/>
</dbReference>
<evidence type="ECO:0000256" key="2">
    <source>
        <dbReference type="HAMAP-Rule" id="MF_01539"/>
    </source>
</evidence>
<dbReference type="Pfam" id="PF05636">
    <property type="entry name" value="HIGH_NTase1"/>
    <property type="match status" value="1"/>
</dbReference>
<comment type="similarity">
    <text evidence="2">Belongs to the TmcAL family.</text>
</comment>
<comment type="function">
    <text evidence="2">Catalyzes the formation of N(4)-acetylcytidine (ac(4)C) at the wobble position of elongator tRNA(Met), using acetate and ATP as substrates. First activates an acetate ion to form acetyladenylate (Ac-AMP) and then transfers the acetyl group to tRNA to form ac(4)C34.</text>
</comment>
<dbReference type="PANTHER" id="PTHR37825">
    <property type="entry name" value="TRNA(MET) CYTIDINE ACETATE LIGASE"/>
    <property type="match status" value="1"/>
</dbReference>
<feature type="binding site" evidence="2">
    <location>
        <position position="100"/>
    </location>
    <ligand>
        <name>ATP</name>
        <dbReference type="ChEBI" id="CHEBI:30616"/>
    </ligand>
</feature>
<dbReference type="HAMAP" id="MF_01539">
    <property type="entry name" value="TmcAL"/>
    <property type="match status" value="1"/>
</dbReference>
<proteinExistence type="inferred from homology"/>
<comment type="caution">
    <text evidence="3">The sequence shown here is derived from an EMBL/GenBank/DDBJ whole genome shotgun (WGS) entry which is preliminary data.</text>
</comment>
<comment type="caution">
    <text evidence="2">Lacks conserved residue(s) required for the propagation of feature annotation.</text>
</comment>
<comment type="catalytic activity">
    <reaction evidence="2">
        <text>cytidine(34) in elongator tRNA(Met) + acetate + ATP = N(4)-acetylcytidine(34) in elongator tRNA(Met) + AMP + diphosphate</text>
        <dbReference type="Rhea" id="RHEA:58144"/>
        <dbReference type="Rhea" id="RHEA-COMP:10693"/>
        <dbReference type="Rhea" id="RHEA-COMP:10694"/>
        <dbReference type="ChEBI" id="CHEBI:30089"/>
        <dbReference type="ChEBI" id="CHEBI:30616"/>
        <dbReference type="ChEBI" id="CHEBI:33019"/>
        <dbReference type="ChEBI" id="CHEBI:74900"/>
        <dbReference type="ChEBI" id="CHEBI:82748"/>
        <dbReference type="ChEBI" id="CHEBI:456215"/>
    </reaction>
</comment>
<gene>
    <name evidence="2" type="primary">tmcAL</name>
    <name evidence="3" type="ORF">NCTC13150_00962</name>
</gene>
<comment type="subcellular location">
    <subcellularLocation>
        <location evidence="2">Cytoplasm</location>
    </subcellularLocation>
</comment>
<dbReference type="InterPro" id="IPR008513">
    <property type="entry name" value="tRNA(Met)_cyd_acetate_ligase"/>
</dbReference>
<evidence type="ECO:0000313" key="4">
    <source>
        <dbReference type="Proteomes" id="UP000377798"/>
    </source>
</evidence>
<keyword evidence="2" id="KW-0963">Cytoplasm</keyword>
<evidence type="ECO:0000256" key="1">
    <source>
        <dbReference type="ARBA" id="ARBA00022694"/>
    </source>
</evidence>
<keyword evidence="1 2" id="KW-0819">tRNA processing</keyword>
<keyword evidence="4" id="KW-1185">Reference proteome</keyword>
<dbReference type="PANTHER" id="PTHR37825:SF1">
    <property type="entry name" value="TRNA(MET) CYTIDINE ACETATE LIGASE"/>
    <property type="match status" value="1"/>
</dbReference>
<sequence length="374" mass="43260">MIIGVIAEYNPFHNGHYYHLQKLKKTYPESKILICMVGHFSQRGEPTILDKWTRAGCAIQAGADMVFELPFALATSKAESYAQAGTFLLKSLGAQYLSFGSEFPNPENYLTLARKIMTAKEDPDFQELLKQASLPRAIQAWIDLSKEERAILQSPNDILALEYCQAISNFNLGLKLIPIPRLHQDNPYKVSVHSASQLRRWAQDQNHEKGLRSMPPFSYLPYKEADFSYETKLKELFIYDHHFHQGQDQILQDPGIHRYLYKNWVVENRPLKELSTKKYTQARLQRDLIHLVFGLSLKDQKDLLDLIQDYHRLLAARRDSLTYLRPYKLQTKFVKGLDSPVAKIYRMSLQETILRNLLLGTQTPSDYTKSPLIL</sequence>
<protein>
    <recommendedName>
        <fullName evidence="2">tRNA(Met) cytidine acetate ligase</fullName>
        <ecNumber evidence="2">6.3.4.-</ecNumber>
    </recommendedName>
</protein>
<keyword evidence="2" id="KW-0694">RNA-binding</keyword>